<evidence type="ECO:0000256" key="2">
    <source>
        <dbReference type="ARBA" id="ARBA00023015"/>
    </source>
</evidence>
<dbReference type="Gene3D" id="1.10.10.10">
    <property type="entry name" value="Winged helix-like DNA-binding domain superfamily/Winged helix DNA-binding domain"/>
    <property type="match status" value="1"/>
</dbReference>
<dbReference type="SUPFAM" id="SSF53850">
    <property type="entry name" value="Periplasmic binding protein-like II"/>
    <property type="match status" value="1"/>
</dbReference>
<dbReference type="Gene3D" id="3.40.190.10">
    <property type="entry name" value="Periplasmic binding protein-like II"/>
    <property type="match status" value="2"/>
</dbReference>
<comment type="caution">
    <text evidence="6">The sequence shown here is derived from an EMBL/GenBank/DDBJ whole genome shotgun (WGS) entry which is preliminary data.</text>
</comment>
<evidence type="ECO:0000256" key="4">
    <source>
        <dbReference type="ARBA" id="ARBA00023163"/>
    </source>
</evidence>
<evidence type="ECO:0000313" key="6">
    <source>
        <dbReference type="EMBL" id="MFC0252541.1"/>
    </source>
</evidence>
<proteinExistence type="inferred from homology"/>
<dbReference type="PRINTS" id="PR00039">
    <property type="entry name" value="HTHLYSR"/>
</dbReference>
<name>A0ABV6FG79_9BURK</name>
<accession>A0ABV6FG79</accession>
<dbReference type="SUPFAM" id="SSF46785">
    <property type="entry name" value="Winged helix' DNA-binding domain"/>
    <property type="match status" value="1"/>
</dbReference>
<keyword evidence="4" id="KW-0804">Transcription</keyword>
<protein>
    <submittedName>
        <fullName evidence="6">LysR family transcriptional regulator</fullName>
    </submittedName>
</protein>
<comment type="similarity">
    <text evidence="1">Belongs to the LysR transcriptional regulatory family.</text>
</comment>
<feature type="domain" description="HTH lysR-type" evidence="5">
    <location>
        <begin position="1"/>
        <end position="58"/>
    </location>
</feature>
<dbReference type="RefSeq" id="WP_379679663.1">
    <property type="nucleotide sequence ID" value="NZ_JBHLWP010000011.1"/>
</dbReference>
<evidence type="ECO:0000313" key="7">
    <source>
        <dbReference type="Proteomes" id="UP001589773"/>
    </source>
</evidence>
<evidence type="ECO:0000259" key="5">
    <source>
        <dbReference type="PROSITE" id="PS50931"/>
    </source>
</evidence>
<keyword evidence="3" id="KW-0238">DNA-binding</keyword>
<reference evidence="6 7" key="1">
    <citation type="submission" date="2024-09" db="EMBL/GenBank/DDBJ databases">
        <authorList>
            <person name="Sun Q."/>
            <person name="Mori K."/>
        </authorList>
    </citation>
    <scope>NUCLEOTIDE SEQUENCE [LARGE SCALE GENOMIC DNA]</scope>
    <source>
        <strain evidence="6 7">CCM 7792</strain>
    </source>
</reference>
<dbReference type="PANTHER" id="PTHR30346:SF17">
    <property type="entry name" value="LYSR FAMILY TRANSCRIPTIONAL REGULATOR"/>
    <property type="match status" value="1"/>
</dbReference>
<sequence length="304" mass="34732">MELRHLRYFVAVAEERNFTRAAERLHIAQPPLSRQIQQLEEMLGVGLIEKGARPLRLTEAGQFFLAHAKPLLDQVHDLKTMTQRVGKLERTVNVGFVASTLYGLLPDIIRRYRERHPEVELTLHEMTTVEQMKALKEGKIDMGFGRLKSQDPSIRRILLREERMVAALFPGHRLARAEAPVRLVDLVQEPLLVYPYSPRPSFADQVLALFSEVNLTPEHVVEVRELQIAMGLVAAGQGMSIVPASVQGMHHRNVVYRPIEDKHAFSPIFFSVRHMDRSPELAQMLAVIYGIYDDYGLPHTKERL</sequence>
<dbReference type="PROSITE" id="PS50931">
    <property type="entry name" value="HTH_LYSR"/>
    <property type="match status" value="1"/>
</dbReference>
<dbReference type="InterPro" id="IPR036390">
    <property type="entry name" value="WH_DNA-bd_sf"/>
</dbReference>
<dbReference type="CDD" id="cd08445">
    <property type="entry name" value="PBP2_BenM_CatM_CatR"/>
    <property type="match status" value="1"/>
</dbReference>
<evidence type="ECO:0000256" key="3">
    <source>
        <dbReference type="ARBA" id="ARBA00023125"/>
    </source>
</evidence>
<organism evidence="6 7">
    <name type="scientific">Massilia consociata</name>
    <dbReference type="NCBI Taxonomy" id="760117"/>
    <lineage>
        <taxon>Bacteria</taxon>
        <taxon>Pseudomonadati</taxon>
        <taxon>Pseudomonadota</taxon>
        <taxon>Betaproteobacteria</taxon>
        <taxon>Burkholderiales</taxon>
        <taxon>Oxalobacteraceae</taxon>
        <taxon>Telluria group</taxon>
        <taxon>Massilia</taxon>
    </lineage>
</organism>
<evidence type="ECO:0000256" key="1">
    <source>
        <dbReference type="ARBA" id="ARBA00009437"/>
    </source>
</evidence>
<dbReference type="EMBL" id="JBHLWP010000011">
    <property type="protein sequence ID" value="MFC0252541.1"/>
    <property type="molecule type" value="Genomic_DNA"/>
</dbReference>
<keyword evidence="7" id="KW-1185">Reference proteome</keyword>
<dbReference type="Pfam" id="PF00126">
    <property type="entry name" value="HTH_1"/>
    <property type="match status" value="1"/>
</dbReference>
<dbReference type="Pfam" id="PF03466">
    <property type="entry name" value="LysR_substrate"/>
    <property type="match status" value="1"/>
</dbReference>
<dbReference type="InterPro" id="IPR036388">
    <property type="entry name" value="WH-like_DNA-bd_sf"/>
</dbReference>
<keyword evidence="2" id="KW-0805">Transcription regulation</keyword>
<dbReference type="InterPro" id="IPR005119">
    <property type="entry name" value="LysR_subst-bd"/>
</dbReference>
<dbReference type="InterPro" id="IPR000847">
    <property type="entry name" value="LysR_HTH_N"/>
</dbReference>
<gene>
    <name evidence="6" type="ORF">ACFFJK_11635</name>
</gene>
<dbReference type="Proteomes" id="UP001589773">
    <property type="component" value="Unassembled WGS sequence"/>
</dbReference>
<dbReference type="PANTHER" id="PTHR30346">
    <property type="entry name" value="TRANSCRIPTIONAL DUAL REGULATOR HCAR-RELATED"/>
    <property type="match status" value="1"/>
</dbReference>